<dbReference type="AlphaFoldDB" id="X6NHT9"/>
<evidence type="ECO:0000313" key="4">
    <source>
        <dbReference type="Proteomes" id="UP000023152"/>
    </source>
</evidence>
<evidence type="ECO:0000256" key="2">
    <source>
        <dbReference type="SAM" id="Phobius"/>
    </source>
</evidence>
<gene>
    <name evidence="3" type="ORF">RFI_11839</name>
</gene>
<proteinExistence type="predicted"/>
<keyword evidence="2" id="KW-0472">Membrane</keyword>
<evidence type="ECO:0000313" key="3">
    <source>
        <dbReference type="EMBL" id="ETO25304.1"/>
    </source>
</evidence>
<evidence type="ECO:0000256" key="1">
    <source>
        <dbReference type="SAM" id="MobiDB-lite"/>
    </source>
</evidence>
<keyword evidence="2" id="KW-0812">Transmembrane</keyword>
<dbReference type="EMBL" id="ASPP01008639">
    <property type="protein sequence ID" value="ETO25304.1"/>
    <property type="molecule type" value="Genomic_DNA"/>
</dbReference>
<keyword evidence="2" id="KW-1133">Transmembrane helix</keyword>
<protein>
    <submittedName>
        <fullName evidence="3">Uncharacterized protein</fullName>
    </submittedName>
</protein>
<name>X6NHT9_RETFI</name>
<dbReference type="Proteomes" id="UP000023152">
    <property type="component" value="Unassembled WGS sequence"/>
</dbReference>
<feature type="compositionally biased region" description="Basic and acidic residues" evidence="1">
    <location>
        <begin position="52"/>
        <end position="63"/>
    </location>
</feature>
<comment type="caution">
    <text evidence="3">The sequence shown here is derived from an EMBL/GenBank/DDBJ whole genome shotgun (WGS) entry which is preliminary data.</text>
</comment>
<feature type="region of interest" description="Disordered" evidence="1">
    <location>
        <begin position="27"/>
        <end position="63"/>
    </location>
</feature>
<feature type="transmembrane region" description="Helical" evidence="2">
    <location>
        <begin position="201"/>
        <end position="220"/>
    </location>
</feature>
<keyword evidence="4" id="KW-1185">Reference proteome</keyword>
<sequence>MSTSSKHENALVDGEYVDVNPEVLEASMVNGTRNTRRKSMTELKRLSQSSRNSEKSNKMEDVDRQELREMLELKHYHEYMRELMTIWKNTLSKKRVQIGNDILECVSQNESKVEISSNDVDNTKEELGKQILFWLSSCISRINEPHQFKIMHKKNKINSLLREIEKLKQAGLNEKQLDKILKRILNHLSDHKLFDFKIKEMFDEICFQLLILFSVCYFFSPCICVQQPINNNNNKKHLFF</sequence>
<accession>X6NHT9</accession>
<reference evidence="3 4" key="1">
    <citation type="journal article" date="2013" name="Curr. Biol.">
        <title>The Genome of the Foraminiferan Reticulomyxa filosa.</title>
        <authorList>
            <person name="Glockner G."/>
            <person name="Hulsmann N."/>
            <person name="Schleicher M."/>
            <person name="Noegel A.A."/>
            <person name="Eichinger L."/>
            <person name="Gallinger C."/>
            <person name="Pawlowski J."/>
            <person name="Sierra R."/>
            <person name="Euteneuer U."/>
            <person name="Pillet L."/>
            <person name="Moustafa A."/>
            <person name="Platzer M."/>
            <person name="Groth M."/>
            <person name="Szafranski K."/>
            <person name="Schliwa M."/>
        </authorList>
    </citation>
    <scope>NUCLEOTIDE SEQUENCE [LARGE SCALE GENOMIC DNA]</scope>
</reference>
<organism evidence="3 4">
    <name type="scientific">Reticulomyxa filosa</name>
    <dbReference type="NCBI Taxonomy" id="46433"/>
    <lineage>
        <taxon>Eukaryota</taxon>
        <taxon>Sar</taxon>
        <taxon>Rhizaria</taxon>
        <taxon>Retaria</taxon>
        <taxon>Foraminifera</taxon>
        <taxon>Monothalamids</taxon>
        <taxon>Reticulomyxidae</taxon>
        <taxon>Reticulomyxa</taxon>
    </lineage>
</organism>